<feature type="compositionally biased region" description="Low complexity" evidence="1">
    <location>
        <begin position="741"/>
        <end position="753"/>
    </location>
</feature>
<feature type="compositionally biased region" description="Low complexity" evidence="1">
    <location>
        <begin position="106"/>
        <end position="125"/>
    </location>
</feature>
<evidence type="ECO:0000313" key="4">
    <source>
        <dbReference type="Proteomes" id="UP001465976"/>
    </source>
</evidence>
<feature type="region of interest" description="Disordered" evidence="1">
    <location>
        <begin position="85"/>
        <end position="138"/>
    </location>
</feature>
<proteinExistence type="predicted"/>
<feature type="compositionally biased region" description="Polar residues" evidence="1">
    <location>
        <begin position="768"/>
        <end position="777"/>
    </location>
</feature>
<organism evidence="3 4">
    <name type="scientific">Marasmius crinis-equi</name>
    <dbReference type="NCBI Taxonomy" id="585013"/>
    <lineage>
        <taxon>Eukaryota</taxon>
        <taxon>Fungi</taxon>
        <taxon>Dikarya</taxon>
        <taxon>Basidiomycota</taxon>
        <taxon>Agaricomycotina</taxon>
        <taxon>Agaricomycetes</taxon>
        <taxon>Agaricomycetidae</taxon>
        <taxon>Agaricales</taxon>
        <taxon>Marasmiineae</taxon>
        <taxon>Marasmiaceae</taxon>
        <taxon>Marasmius</taxon>
    </lineage>
</organism>
<keyword evidence="2" id="KW-0472">Membrane</keyword>
<feature type="compositionally biased region" description="Basic and acidic residues" evidence="1">
    <location>
        <begin position="578"/>
        <end position="590"/>
    </location>
</feature>
<protein>
    <submittedName>
        <fullName evidence="3">Uncharacterized protein</fullName>
    </submittedName>
</protein>
<evidence type="ECO:0000256" key="1">
    <source>
        <dbReference type="SAM" id="MobiDB-lite"/>
    </source>
</evidence>
<keyword evidence="2" id="KW-1133">Transmembrane helix</keyword>
<feature type="compositionally biased region" description="Basic residues" evidence="1">
    <location>
        <begin position="669"/>
        <end position="681"/>
    </location>
</feature>
<feature type="compositionally biased region" description="Low complexity" evidence="1">
    <location>
        <begin position="85"/>
        <end position="99"/>
    </location>
</feature>
<comment type="caution">
    <text evidence="3">The sequence shown here is derived from an EMBL/GenBank/DDBJ whole genome shotgun (WGS) entry which is preliminary data.</text>
</comment>
<name>A0ABR3EP84_9AGAR</name>
<feature type="transmembrane region" description="Helical" evidence="2">
    <location>
        <begin position="12"/>
        <end position="32"/>
    </location>
</feature>
<accession>A0ABR3EP84</accession>
<gene>
    <name evidence="3" type="ORF">V5O48_017340</name>
</gene>
<dbReference type="EMBL" id="JBAHYK010002622">
    <property type="protein sequence ID" value="KAL0564700.1"/>
    <property type="molecule type" value="Genomic_DNA"/>
</dbReference>
<evidence type="ECO:0000313" key="3">
    <source>
        <dbReference type="EMBL" id="KAL0564700.1"/>
    </source>
</evidence>
<feature type="compositionally biased region" description="Basic and acidic residues" evidence="1">
    <location>
        <begin position="716"/>
        <end position="729"/>
    </location>
</feature>
<feature type="compositionally biased region" description="Basic and acidic residues" evidence="1">
    <location>
        <begin position="682"/>
        <end position="707"/>
    </location>
</feature>
<keyword evidence="2" id="KW-0812">Transmembrane</keyword>
<feature type="region of interest" description="Disordered" evidence="1">
    <location>
        <begin position="329"/>
        <end position="361"/>
    </location>
</feature>
<keyword evidence="4" id="KW-1185">Reference proteome</keyword>
<feature type="compositionally biased region" description="Basic and acidic residues" evidence="1">
    <location>
        <begin position="420"/>
        <end position="436"/>
    </location>
</feature>
<reference evidence="3 4" key="1">
    <citation type="submission" date="2024-02" db="EMBL/GenBank/DDBJ databases">
        <title>A draft genome for the cacao thread blight pathogen Marasmius crinis-equi.</title>
        <authorList>
            <person name="Cohen S.P."/>
            <person name="Baruah I.K."/>
            <person name="Amoako-Attah I."/>
            <person name="Bukari Y."/>
            <person name="Meinhardt L.W."/>
            <person name="Bailey B.A."/>
        </authorList>
    </citation>
    <scope>NUCLEOTIDE SEQUENCE [LARGE SCALE GENOMIC DNA]</scope>
    <source>
        <strain evidence="3 4">GH-76</strain>
    </source>
</reference>
<feature type="region of interest" description="Disordered" evidence="1">
    <location>
        <begin position="532"/>
        <end position="798"/>
    </location>
</feature>
<feature type="region of interest" description="Disordered" evidence="1">
    <location>
        <begin position="375"/>
        <end position="485"/>
    </location>
</feature>
<feature type="compositionally biased region" description="Basic and acidic residues" evidence="1">
    <location>
        <begin position="541"/>
        <end position="550"/>
    </location>
</feature>
<feature type="compositionally biased region" description="Basic and acidic residues" evidence="1">
    <location>
        <begin position="621"/>
        <end position="630"/>
    </location>
</feature>
<dbReference type="Proteomes" id="UP001465976">
    <property type="component" value="Unassembled WGS sequence"/>
</dbReference>
<feature type="compositionally biased region" description="Polar residues" evidence="1">
    <location>
        <begin position="785"/>
        <end position="798"/>
    </location>
</feature>
<feature type="region of interest" description="Disordered" evidence="1">
    <location>
        <begin position="301"/>
        <end position="320"/>
    </location>
</feature>
<sequence length="798" mass="84355">MVIAIAAHCASLFIALIACLGISSFVIWRWAWGVLVATWRIEVQAYIAPSLHVSLDTLRRLTMNIKEKIGILFYTPLLPKSALTDSSSQSGSATTTTPFSAPPAPNSSSGGLTSATTSQTVTATSRVPPEGATAIDRYPPSTPVISHIRLPVLIPQLRIPPTLHPFFQAFCRFVPNMIKNTSVPTSDEVDNSSPCITYETSPSVNGPFQSAASTSKASFSHPNTVVTPSAPLSTLSASSDGAVTSTRSLSFITLHSFTTSESLRPSSNSVLRLFFRNAKARSQVSAENILSHTTYIPSISSLNSSTEEDPSASTSCADGAVAAPPSIASHAGVESPIGTSDEADLVPKVSANGGASADPIPACFSVESEEIKGETGEYVGKGKEKEREREVPNDQESTSSFGCSPGAQVNVLDIPTEEVTAEKIKKTDDGSVHPEDAQSTELTAGSASSTSQSKISDEQELERIEGEDTKAPTLEDLIPSDNQDARTIAITESNVESTLAPVVKDADVGSKGTVMESDLFNKAGSERTVLVQSNPIVITGKGKEKTKESAVRTQQESSSSSTGTEDNRAVETDGTSEPTEKNKVKAERSQRVIKNAEGSARPEDAQSTTSTSTPQSADTSIPDKQERGTEGEDDDMVTKVKTSVFNLKAEPAPAHTFTPGSAVPVKPESKRRIRGLPRRARGKDGEPLSYTLRDKVRSGSAKLEGKDVGLPPATDNTEKERRVETERCRTPITATSAFVTSSESSGNSPGSSSAYVLVDGKENDGHLRSTSISSGEAPNSREEATVNSDSSGNRPTQD</sequence>
<feature type="compositionally biased region" description="Low complexity" evidence="1">
    <location>
        <begin position="605"/>
        <end position="620"/>
    </location>
</feature>
<feature type="compositionally biased region" description="Polar residues" evidence="1">
    <location>
        <begin position="301"/>
        <end position="316"/>
    </location>
</feature>
<feature type="compositionally biased region" description="Basic and acidic residues" evidence="1">
    <location>
        <begin position="375"/>
        <end position="392"/>
    </location>
</feature>
<feature type="compositionally biased region" description="Basic and acidic residues" evidence="1">
    <location>
        <begin position="455"/>
        <end position="470"/>
    </location>
</feature>
<feature type="compositionally biased region" description="Polar residues" evidence="1">
    <location>
        <begin position="437"/>
        <end position="454"/>
    </location>
</feature>
<evidence type="ECO:0000256" key="2">
    <source>
        <dbReference type="SAM" id="Phobius"/>
    </source>
</evidence>